<comment type="caution">
    <text evidence="2">The sequence shown here is derived from an EMBL/GenBank/DDBJ whole genome shotgun (WGS) entry which is preliminary data.</text>
</comment>
<feature type="transmembrane region" description="Helical" evidence="1">
    <location>
        <begin position="185"/>
        <end position="204"/>
    </location>
</feature>
<name>X1IB60_9ZZZZ</name>
<feature type="transmembrane region" description="Helical" evidence="1">
    <location>
        <begin position="45"/>
        <end position="65"/>
    </location>
</feature>
<feature type="transmembrane region" description="Helical" evidence="1">
    <location>
        <begin position="133"/>
        <end position="150"/>
    </location>
</feature>
<dbReference type="PANTHER" id="PTHR37422">
    <property type="entry name" value="TEICHURONIC ACID BIOSYNTHESIS PROTEIN TUAE"/>
    <property type="match status" value="1"/>
</dbReference>
<feature type="transmembrane region" description="Helical" evidence="1">
    <location>
        <begin position="77"/>
        <end position="95"/>
    </location>
</feature>
<evidence type="ECO:0000256" key="1">
    <source>
        <dbReference type="SAM" id="Phobius"/>
    </source>
</evidence>
<dbReference type="AlphaFoldDB" id="X1IB60"/>
<keyword evidence="1" id="KW-0472">Membrane</keyword>
<gene>
    <name evidence="2" type="ORF">S03H2_54411</name>
</gene>
<dbReference type="InterPro" id="IPR051533">
    <property type="entry name" value="WaaL-like"/>
</dbReference>
<reference evidence="2" key="1">
    <citation type="journal article" date="2014" name="Front. Microbiol.">
        <title>High frequency of phylogenetically diverse reductive dehalogenase-homologous genes in deep subseafloor sedimentary metagenomes.</title>
        <authorList>
            <person name="Kawai M."/>
            <person name="Futagami T."/>
            <person name="Toyoda A."/>
            <person name="Takaki Y."/>
            <person name="Nishi S."/>
            <person name="Hori S."/>
            <person name="Arai W."/>
            <person name="Tsubouchi T."/>
            <person name="Morono Y."/>
            <person name="Uchiyama I."/>
            <person name="Ito T."/>
            <person name="Fujiyama A."/>
            <person name="Inagaki F."/>
            <person name="Takami H."/>
        </authorList>
    </citation>
    <scope>NUCLEOTIDE SEQUENCE</scope>
    <source>
        <strain evidence="2">Expedition CK06-06</strain>
    </source>
</reference>
<sequence length="244" mass="26887">MFLLGIVGIALTFIIFKNPFAGVLLMTFFLPFERIGSIDVAGITIRPSQVIAIITIFAFLIGGIFRKKLNFAPNPIFWPLAGFVLVNALAIFNAPNIERSGMVLAFIIFTCFVAILLPNLIKDKVQLKKVLNALMLTYLLVTIFGIYQFLGDIVGLPPELTGLRDLYTKEVLGFPRVQSTALEPLYFANFLLLPFCLILSVFLTKSVKVKSWFLAGLVMLGGLNLVLTVSRGAYIAFAASLLVM</sequence>
<evidence type="ECO:0000313" key="2">
    <source>
        <dbReference type="EMBL" id="GAH66490.1"/>
    </source>
</evidence>
<keyword evidence="1" id="KW-1133">Transmembrane helix</keyword>
<protein>
    <submittedName>
        <fullName evidence="2">Uncharacterized protein</fullName>
    </submittedName>
</protein>
<proteinExistence type="predicted"/>
<dbReference type="EMBL" id="BARU01034691">
    <property type="protein sequence ID" value="GAH66490.1"/>
    <property type="molecule type" value="Genomic_DNA"/>
</dbReference>
<keyword evidence="1" id="KW-0812">Transmembrane</keyword>
<dbReference type="PANTHER" id="PTHR37422:SF13">
    <property type="entry name" value="LIPOPOLYSACCHARIDE BIOSYNTHESIS PROTEIN PA4999-RELATED"/>
    <property type="match status" value="1"/>
</dbReference>
<organism evidence="2">
    <name type="scientific">marine sediment metagenome</name>
    <dbReference type="NCBI Taxonomy" id="412755"/>
    <lineage>
        <taxon>unclassified sequences</taxon>
        <taxon>metagenomes</taxon>
        <taxon>ecological metagenomes</taxon>
    </lineage>
</organism>
<accession>X1IB60</accession>
<feature type="non-terminal residue" evidence="2">
    <location>
        <position position="244"/>
    </location>
</feature>
<feature type="transmembrane region" description="Helical" evidence="1">
    <location>
        <begin position="101"/>
        <end position="121"/>
    </location>
</feature>
<feature type="transmembrane region" description="Helical" evidence="1">
    <location>
        <begin position="211"/>
        <end position="237"/>
    </location>
</feature>